<organism evidence="1 2">
    <name type="scientific">Neolewinella antarctica</name>
    <dbReference type="NCBI Taxonomy" id="442734"/>
    <lineage>
        <taxon>Bacteria</taxon>
        <taxon>Pseudomonadati</taxon>
        <taxon>Bacteroidota</taxon>
        <taxon>Saprospiria</taxon>
        <taxon>Saprospirales</taxon>
        <taxon>Lewinellaceae</taxon>
        <taxon>Neolewinella</taxon>
    </lineage>
</organism>
<proteinExistence type="predicted"/>
<evidence type="ECO:0000313" key="1">
    <source>
        <dbReference type="EMBL" id="NJC25726.1"/>
    </source>
</evidence>
<sequence length="47" mass="5573">MFLKFLMFFKFSTIITNKVLRGRGCKENGLVRNDTFDHNIFKTNLCI</sequence>
<name>A0ABX0X8Y4_9BACT</name>
<protein>
    <submittedName>
        <fullName evidence="1">Uncharacterized protein</fullName>
    </submittedName>
</protein>
<evidence type="ECO:0000313" key="2">
    <source>
        <dbReference type="Proteomes" id="UP000770785"/>
    </source>
</evidence>
<accession>A0ABX0X8Y4</accession>
<keyword evidence="2" id="KW-1185">Reference proteome</keyword>
<reference evidence="1 2" key="1">
    <citation type="submission" date="2020-03" db="EMBL/GenBank/DDBJ databases">
        <title>Genomic Encyclopedia of Type Strains, Phase IV (KMG-IV): sequencing the most valuable type-strain genomes for metagenomic binning, comparative biology and taxonomic classification.</title>
        <authorList>
            <person name="Goeker M."/>
        </authorList>
    </citation>
    <scope>NUCLEOTIDE SEQUENCE [LARGE SCALE GENOMIC DNA]</scope>
    <source>
        <strain evidence="1 2">DSM 105096</strain>
    </source>
</reference>
<dbReference type="EMBL" id="JAATJH010000002">
    <property type="protein sequence ID" value="NJC25726.1"/>
    <property type="molecule type" value="Genomic_DNA"/>
</dbReference>
<dbReference type="Proteomes" id="UP000770785">
    <property type="component" value="Unassembled WGS sequence"/>
</dbReference>
<gene>
    <name evidence="1" type="ORF">GGR27_001225</name>
</gene>
<comment type="caution">
    <text evidence="1">The sequence shown here is derived from an EMBL/GenBank/DDBJ whole genome shotgun (WGS) entry which is preliminary data.</text>
</comment>